<proteinExistence type="predicted"/>
<sequence length="342" mass="39257">MWLSEQKLLPLKINCLVENLRLWYEPITHKTYNTPGVDIKVPGFGYTSSIEFLDRSKIMHYFYTIVQDLVSIGYSRGVSVRGAPYDFRKAPNELGDYFAQLKDLVEDTYRQNNNTKVVVIGHSMGSPVFLYFLNHQSQSWKDRFIQSYISLAGVWGGVIKAVRLMSSGFNLGILVIKPNIIREQQRTMTSTAFLMPSDQFWNSSEVLASTPEKNYTVANYKEFFQDLNFTQGYSMRKDTENLIRDLIPPEVPIHCIHGSQIPTEASLVYTDDMFPDKTPNKIYGDGDGTVNMRSLLGCTRWIGQQKQPVIHTVYKERESGHLRILVNPTVRKYILEVVTGKR</sequence>
<dbReference type="SUPFAM" id="SSF53474">
    <property type="entry name" value="alpha/beta-Hydrolases"/>
    <property type="match status" value="1"/>
</dbReference>
<dbReference type="PANTHER" id="PTHR11440">
    <property type="entry name" value="LECITHIN-CHOLESTEROL ACYLTRANSFERASE-RELATED"/>
    <property type="match status" value="1"/>
</dbReference>
<dbReference type="InterPro" id="IPR003386">
    <property type="entry name" value="LACT/PDAT_acylTrfase"/>
</dbReference>
<reference evidence="1" key="1">
    <citation type="submission" date="2014-12" db="EMBL/GenBank/DDBJ databases">
        <title>Insight into the proteome of Arion vulgaris.</title>
        <authorList>
            <person name="Aradska J."/>
            <person name="Bulat T."/>
            <person name="Smidak R."/>
            <person name="Sarate P."/>
            <person name="Gangsoo J."/>
            <person name="Sialana F."/>
            <person name="Bilban M."/>
            <person name="Lubec G."/>
        </authorList>
    </citation>
    <scope>NUCLEOTIDE SEQUENCE</scope>
    <source>
        <tissue evidence="1">Skin</tissue>
    </source>
</reference>
<dbReference type="InterPro" id="IPR029058">
    <property type="entry name" value="AB_hydrolase_fold"/>
</dbReference>
<dbReference type="GO" id="GO:0006629">
    <property type="term" value="P:lipid metabolic process"/>
    <property type="evidence" value="ECO:0007669"/>
    <property type="project" value="InterPro"/>
</dbReference>
<dbReference type="AlphaFoldDB" id="A0A0B7ADR0"/>
<evidence type="ECO:0000313" key="1">
    <source>
        <dbReference type="EMBL" id="CEK78176.1"/>
    </source>
</evidence>
<dbReference type="GO" id="GO:0008374">
    <property type="term" value="F:O-acyltransferase activity"/>
    <property type="evidence" value="ECO:0007669"/>
    <property type="project" value="InterPro"/>
</dbReference>
<name>A0A0B7ADR0_9EUPU</name>
<dbReference type="Pfam" id="PF02450">
    <property type="entry name" value="LCAT"/>
    <property type="match status" value="1"/>
</dbReference>
<protein>
    <recommendedName>
        <fullName evidence="2">Group XV phospholipase A2</fullName>
    </recommendedName>
</protein>
<organism evidence="1">
    <name type="scientific">Arion vulgaris</name>
    <dbReference type="NCBI Taxonomy" id="1028688"/>
    <lineage>
        <taxon>Eukaryota</taxon>
        <taxon>Metazoa</taxon>
        <taxon>Spiralia</taxon>
        <taxon>Lophotrochozoa</taxon>
        <taxon>Mollusca</taxon>
        <taxon>Gastropoda</taxon>
        <taxon>Heterobranchia</taxon>
        <taxon>Euthyneura</taxon>
        <taxon>Panpulmonata</taxon>
        <taxon>Eupulmonata</taxon>
        <taxon>Stylommatophora</taxon>
        <taxon>Helicina</taxon>
        <taxon>Arionoidea</taxon>
        <taxon>Arionidae</taxon>
        <taxon>Arion</taxon>
    </lineage>
</organism>
<dbReference type="EMBL" id="HACG01031311">
    <property type="protein sequence ID" value="CEK78176.1"/>
    <property type="molecule type" value="Transcribed_RNA"/>
</dbReference>
<dbReference type="Gene3D" id="3.40.50.1820">
    <property type="entry name" value="alpha/beta hydrolase"/>
    <property type="match status" value="2"/>
</dbReference>
<evidence type="ECO:0008006" key="2">
    <source>
        <dbReference type="Google" id="ProtNLM"/>
    </source>
</evidence>
<gene>
    <name evidence="1" type="primary">ORF108697</name>
</gene>
<accession>A0A0B7ADR0</accession>